<reference evidence="2" key="1">
    <citation type="journal article" date="2017" name="Nat. Microbiol.">
        <title>Global analysis of biosynthetic gene clusters reveals vast potential of secondary metabolite production in Penicillium species.</title>
        <authorList>
            <person name="Nielsen J.C."/>
            <person name="Grijseels S."/>
            <person name="Prigent S."/>
            <person name="Ji B."/>
            <person name="Dainat J."/>
            <person name="Nielsen K.F."/>
            <person name="Frisvad J.C."/>
            <person name="Workman M."/>
            <person name="Nielsen J."/>
        </authorList>
    </citation>
    <scope>NUCLEOTIDE SEQUENCE [LARGE SCALE GENOMIC DNA]</scope>
    <source>
        <strain evidence="2">IBT 29525</strain>
    </source>
</reference>
<dbReference type="Proteomes" id="UP000191612">
    <property type="component" value="Unassembled WGS sequence"/>
</dbReference>
<keyword evidence="2" id="KW-1185">Reference proteome</keyword>
<dbReference type="EMBL" id="MDYO01000001">
    <property type="protein sequence ID" value="OQE03818.1"/>
    <property type="molecule type" value="Genomic_DNA"/>
</dbReference>
<sequence>MAPLEAPRPDVVPIPWWYHHEKSDLYWEAAADAIRPNIFARLGWNLHHGQCEREQSHRPLCDGYRSLMLDDKTHFDGATVAQVREDSKAFVNNEIGLFVNQFRWCLVIDREALQSFIRHQNPFAVPLQVEEDSTEESEAWVTVVEPEYEQEETSQYAGYMCIHLPRLRLVCLGDVVPMS</sequence>
<evidence type="ECO:0000313" key="1">
    <source>
        <dbReference type="EMBL" id="OQE03818.1"/>
    </source>
</evidence>
<dbReference type="AlphaFoldDB" id="A0A1V6RQG4"/>
<evidence type="ECO:0000313" key="2">
    <source>
        <dbReference type="Proteomes" id="UP000191612"/>
    </source>
</evidence>
<protein>
    <submittedName>
        <fullName evidence="1">Uncharacterized protein</fullName>
    </submittedName>
</protein>
<organism evidence="1 2">
    <name type="scientific">Penicillium solitum</name>
    <dbReference type="NCBI Taxonomy" id="60172"/>
    <lineage>
        <taxon>Eukaryota</taxon>
        <taxon>Fungi</taxon>
        <taxon>Dikarya</taxon>
        <taxon>Ascomycota</taxon>
        <taxon>Pezizomycotina</taxon>
        <taxon>Eurotiomycetes</taxon>
        <taxon>Eurotiomycetidae</taxon>
        <taxon>Eurotiales</taxon>
        <taxon>Aspergillaceae</taxon>
        <taxon>Penicillium</taxon>
    </lineage>
</organism>
<dbReference type="STRING" id="60172.A0A1V6RQG4"/>
<accession>A0A1V6RQG4</accession>
<proteinExistence type="predicted"/>
<name>A0A1V6RQG4_9EURO</name>
<gene>
    <name evidence="1" type="ORF">PENSOL_c001G11485</name>
</gene>
<comment type="caution">
    <text evidence="1">The sequence shown here is derived from an EMBL/GenBank/DDBJ whole genome shotgun (WGS) entry which is preliminary data.</text>
</comment>